<dbReference type="KEGG" id="otm:OSB_25650"/>
<evidence type="ECO:0000259" key="1">
    <source>
        <dbReference type="Pfam" id="PF12708"/>
    </source>
</evidence>
<dbReference type="GO" id="GO:0016829">
    <property type="term" value="F:lyase activity"/>
    <property type="evidence" value="ECO:0007669"/>
    <property type="project" value="UniProtKB-KW"/>
</dbReference>
<dbReference type="OrthoDB" id="7749009at2"/>
<dbReference type="InterPro" id="IPR012334">
    <property type="entry name" value="Pectin_lyas_fold"/>
</dbReference>
<evidence type="ECO:0000313" key="2">
    <source>
        <dbReference type="EMBL" id="AKS47095.1"/>
    </source>
</evidence>
<dbReference type="InterPro" id="IPR024535">
    <property type="entry name" value="RHGA/B-epi-like_pectate_lyase"/>
</dbReference>
<dbReference type="RefSeq" id="WP_049835332.1">
    <property type="nucleotide sequence ID" value="NZ_CP012160.1"/>
</dbReference>
<dbReference type="STRING" id="1458307.OSB_25650"/>
<dbReference type="Pfam" id="PF12708">
    <property type="entry name" value="Pect-lyase_RHGA_epim"/>
    <property type="match status" value="1"/>
</dbReference>
<gene>
    <name evidence="2" type="ORF">OSB_25650</name>
</gene>
<proteinExistence type="predicted"/>
<dbReference type="AlphaFoldDB" id="A0A0K0Y856"/>
<dbReference type="InterPro" id="IPR011050">
    <property type="entry name" value="Pectin_lyase_fold/virulence"/>
</dbReference>
<dbReference type="EMBL" id="CP012160">
    <property type="protein sequence ID" value="AKS47095.1"/>
    <property type="molecule type" value="Genomic_DNA"/>
</dbReference>
<dbReference type="Gene3D" id="2.160.20.10">
    <property type="entry name" value="Single-stranded right-handed beta-helix, Pectin lyase-like"/>
    <property type="match status" value="2"/>
</dbReference>
<name>A0A0K0Y856_9RHOB</name>
<keyword evidence="2" id="KW-0456">Lyase</keyword>
<reference evidence="2 3" key="1">
    <citation type="journal article" date="2015" name="Genome Announc.">
        <title>Closed Genome Sequence of Octadecabacter temperatus SB1, the First Mesophilic Species of the Genus Octadecabacter.</title>
        <authorList>
            <person name="Voget S."/>
            <person name="Billerbeck S."/>
            <person name="Simon M."/>
            <person name="Daniel R."/>
        </authorList>
    </citation>
    <scope>NUCLEOTIDE SEQUENCE [LARGE SCALE GENOMIC DNA]</scope>
    <source>
        <strain evidence="2 3">SB1</strain>
    </source>
</reference>
<dbReference type="SUPFAM" id="SSF51126">
    <property type="entry name" value="Pectin lyase-like"/>
    <property type="match status" value="1"/>
</dbReference>
<evidence type="ECO:0000313" key="3">
    <source>
        <dbReference type="Proteomes" id="UP000067444"/>
    </source>
</evidence>
<dbReference type="PATRIC" id="fig|1458307.3.peg.2595"/>
<accession>A0A0K0Y856</accession>
<sequence>MNKVITDGLVLMPTPFADGLDVWSSGDGTPGSDTYEQSGNGAFVPADQHFDGCLEFIKTDSVAKLRYMGETSVQPGCYLRVTARVKCVSGALPDVRIAGWAGQAGGSHLSGVVETGSSVSLTGYGDVVEISAIIGTGARTGVDMVWADADYGHIGLDFTGANGGVVRVDDIEIEDITGAFLRDMLGIVDVRDYGALGDGVTDDSAAFEAADNDADGREVLITAGTYFLGDSVTFVNQVRFEGTVTMAEEHRLIFQKNFDYPTYVDAFGDEELAFKKAFQALLNFSDHESLDLGGRRISLTAPIDMQAAVNNRTQFETRRVIHNGQFQAIAGPAWDDDAVLAQATYNAADPKELSNVADIGSIQVGSLVTGNGVGREVYVREVDVAASTITLSQELFDAEGTQEFTFTRFKYLLDFSGFTKHSDLILDRVELRCNGECSAVMLAPLGVLFQMHDCQFIRPKDRGITSIGGGCQGMIIDRCNFESDESPTPSHLRVSQCFNTNANDVKIRNCRASHFRHFGVIHGGQAIIANNHFFNGDEEADGVRVAGLVLTTPNCASTISGNYIDNCFIEWTNEHDAEPDVPGYSFGALSITGNVFLSIDGQPSTRWIVVKPYGTGMFINGLNVQGNIFRTYNGSIERVETVDTTYAGLDYSRMRDIVFEGNSFHGVDQTTRNPHLEVHTESSVDATWVVDTEKNLPFGGPARHIDTLVPINAIKNGSNSAVFVQPYAVPEQGADEDEFHIIWPEPVKGEIRYSVRMDDPS</sequence>
<organism evidence="2 3">
    <name type="scientific">Octadecabacter temperatus</name>
    <dbReference type="NCBI Taxonomy" id="1458307"/>
    <lineage>
        <taxon>Bacteria</taxon>
        <taxon>Pseudomonadati</taxon>
        <taxon>Pseudomonadota</taxon>
        <taxon>Alphaproteobacteria</taxon>
        <taxon>Rhodobacterales</taxon>
        <taxon>Roseobacteraceae</taxon>
        <taxon>Octadecabacter</taxon>
    </lineage>
</organism>
<protein>
    <submittedName>
        <fullName evidence="2">Pectate lyase superfamily protein</fullName>
    </submittedName>
</protein>
<dbReference type="Proteomes" id="UP000067444">
    <property type="component" value="Chromosome"/>
</dbReference>
<feature type="domain" description="Rhamnogalacturonase A/B/Epimerase-like pectate lyase" evidence="1">
    <location>
        <begin position="188"/>
        <end position="242"/>
    </location>
</feature>
<keyword evidence="3" id="KW-1185">Reference proteome</keyword>